<sequence length="100" mass="11044">MMHDSGTISCLAAATSNTSRRSIFIQMQYVEELEYGTIFLISPMRLLYFASFLLVCGDCHSSFIPMMLQYVGVSGVPSRLPSASVDSTENANPIPPYHCQ</sequence>
<accession>A0A7S3V9G5</accession>
<dbReference type="AlphaFoldDB" id="A0A7S3V9G5"/>
<reference evidence="2" key="1">
    <citation type="submission" date="2021-01" db="EMBL/GenBank/DDBJ databases">
        <authorList>
            <person name="Corre E."/>
            <person name="Pelletier E."/>
            <person name="Niang G."/>
            <person name="Scheremetjew M."/>
            <person name="Finn R."/>
            <person name="Kale V."/>
            <person name="Holt S."/>
            <person name="Cochrane G."/>
            <person name="Meng A."/>
            <person name="Brown T."/>
            <person name="Cohen L."/>
        </authorList>
    </citation>
    <scope>NUCLEOTIDE SEQUENCE</scope>
    <source>
        <strain evidence="2">MM31A-1</strain>
    </source>
</reference>
<protein>
    <submittedName>
        <fullName evidence="2">Uncharacterized protein</fullName>
    </submittedName>
</protein>
<organism evidence="2">
    <name type="scientific">Chaetoceros debilis</name>
    <dbReference type="NCBI Taxonomy" id="122233"/>
    <lineage>
        <taxon>Eukaryota</taxon>
        <taxon>Sar</taxon>
        <taxon>Stramenopiles</taxon>
        <taxon>Ochrophyta</taxon>
        <taxon>Bacillariophyta</taxon>
        <taxon>Coscinodiscophyceae</taxon>
        <taxon>Chaetocerotophycidae</taxon>
        <taxon>Chaetocerotales</taxon>
        <taxon>Chaetocerotaceae</taxon>
        <taxon>Chaetoceros</taxon>
    </lineage>
</organism>
<name>A0A7S3V9G5_9STRA</name>
<evidence type="ECO:0000313" key="2">
    <source>
        <dbReference type="EMBL" id="CAE0466230.1"/>
    </source>
</evidence>
<evidence type="ECO:0000256" key="1">
    <source>
        <dbReference type="SAM" id="MobiDB-lite"/>
    </source>
</evidence>
<dbReference type="EMBL" id="HBIO01014325">
    <property type="protein sequence ID" value="CAE0466230.1"/>
    <property type="molecule type" value="Transcribed_RNA"/>
</dbReference>
<proteinExistence type="predicted"/>
<gene>
    <name evidence="2" type="ORF">CDEB00056_LOCUS11082</name>
</gene>
<feature type="region of interest" description="Disordered" evidence="1">
    <location>
        <begin position="77"/>
        <end position="100"/>
    </location>
</feature>